<dbReference type="PANTHER" id="PTHR30136:SF35">
    <property type="entry name" value="HTH-TYPE TRANSCRIPTIONAL REGULATOR RV1719"/>
    <property type="match status" value="1"/>
</dbReference>
<evidence type="ECO:0000256" key="3">
    <source>
        <dbReference type="ARBA" id="ARBA00023125"/>
    </source>
</evidence>
<keyword evidence="2" id="KW-0805">Transcription regulation</keyword>
<dbReference type="GO" id="GO:0003677">
    <property type="term" value="F:DNA binding"/>
    <property type="evidence" value="ECO:0007669"/>
    <property type="project" value="UniProtKB-KW"/>
</dbReference>
<dbReference type="InterPro" id="IPR029016">
    <property type="entry name" value="GAF-like_dom_sf"/>
</dbReference>
<dbReference type="PROSITE" id="PS51078">
    <property type="entry name" value="ICLR_ED"/>
    <property type="match status" value="1"/>
</dbReference>
<keyword evidence="3" id="KW-0238">DNA-binding</keyword>
<proteinExistence type="predicted"/>
<dbReference type="PANTHER" id="PTHR30136">
    <property type="entry name" value="HELIX-TURN-HELIX TRANSCRIPTIONAL REGULATOR, ICLR FAMILY"/>
    <property type="match status" value="1"/>
</dbReference>
<dbReference type="OrthoDB" id="3734039at2"/>
<dbReference type="RefSeq" id="WP_010849496.1">
    <property type="nucleotide sequence ID" value="NZ_HF570956.1"/>
</dbReference>
<dbReference type="EMBL" id="CAIZ01000090">
    <property type="protein sequence ID" value="CCH69586.1"/>
    <property type="molecule type" value="Genomic_DNA"/>
</dbReference>
<dbReference type="Gene3D" id="1.10.10.10">
    <property type="entry name" value="Winged helix-like DNA-binding domain superfamily/Winged helix DNA-binding domain"/>
    <property type="match status" value="1"/>
</dbReference>
<evidence type="ECO:0000313" key="9">
    <source>
        <dbReference type="EMBL" id="CCH69586.1"/>
    </source>
</evidence>
<keyword evidence="10" id="KW-1185">Reference proteome</keyword>
<dbReference type="HOGENOM" id="CLU_062618_6_4_11"/>
<dbReference type="InterPro" id="IPR036390">
    <property type="entry name" value="WH_DNA-bd_sf"/>
</dbReference>
<dbReference type="SUPFAM" id="SSF55781">
    <property type="entry name" value="GAF domain-like"/>
    <property type="match status" value="1"/>
</dbReference>
<dbReference type="AlphaFoldDB" id="N0E1C0"/>
<dbReference type="Pfam" id="PF09339">
    <property type="entry name" value="HTH_IclR"/>
    <property type="match status" value="1"/>
</dbReference>
<gene>
    <name evidence="9" type="ORF">BN10_230029</name>
</gene>
<feature type="domain" description="HTH iclR-type" evidence="7">
    <location>
        <begin position="5"/>
        <end position="67"/>
    </location>
</feature>
<evidence type="ECO:0000256" key="5">
    <source>
        <dbReference type="ARBA" id="ARBA00058938"/>
    </source>
</evidence>
<dbReference type="Proteomes" id="UP000013167">
    <property type="component" value="Unassembled WGS sequence"/>
</dbReference>
<evidence type="ECO:0000256" key="6">
    <source>
        <dbReference type="ARBA" id="ARBA00070406"/>
    </source>
</evidence>
<evidence type="ECO:0000256" key="4">
    <source>
        <dbReference type="ARBA" id="ARBA00023163"/>
    </source>
</evidence>
<dbReference type="InterPro" id="IPR050707">
    <property type="entry name" value="HTH_MetabolicPath_Reg"/>
</dbReference>
<accession>N0E1C0</accession>
<dbReference type="CDD" id="cd00090">
    <property type="entry name" value="HTH_ARSR"/>
    <property type="match status" value="1"/>
</dbReference>
<dbReference type="GO" id="GO:0003700">
    <property type="term" value="F:DNA-binding transcription factor activity"/>
    <property type="evidence" value="ECO:0007669"/>
    <property type="project" value="TreeGrafter"/>
</dbReference>
<dbReference type="Pfam" id="PF01614">
    <property type="entry name" value="IclR_C"/>
    <property type="match status" value="1"/>
</dbReference>
<reference evidence="9 10" key="1">
    <citation type="journal article" date="2013" name="ISME J.">
        <title>A metabolic model for members of the genus Tetrasphaera involved in enhanced biological phosphorus removal.</title>
        <authorList>
            <person name="Kristiansen R."/>
            <person name="Nguyen H.T.T."/>
            <person name="Saunders A.M."/>
            <person name="Nielsen J.L."/>
            <person name="Wimmer R."/>
            <person name="Le V.Q."/>
            <person name="McIlroy S.J."/>
            <person name="Petrovski S."/>
            <person name="Seviour R.J."/>
            <person name="Calteau A."/>
            <person name="Nielsen K.L."/>
            <person name="Nielsen P.H."/>
        </authorList>
    </citation>
    <scope>NUCLEOTIDE SEQUENCE [LARGE SCALE GENOMIC DNA]</scope>
    <source>
        <strain evidence="9 10">Lp2</strain>
    </source>
</reference>
<evidence type="ECO:0000256" key="1">
    <source>
        <dbReference type="ARBA" id="ARBA00022798"/>
    </source>
</evidence>
<dbReference type="GO" id="GO:0045892">
    <property type="term" value="P:negative regulation of DNA-templated transcription"/>
    <property type="evidence" value="ECO:0007669"/>
    <property type="project" value="TreeGrafter"/>
</dbReference>
<feature type="domain" description="IclR-ED" evidence="8">
    <location>
        <begin position="68"/>
        <end position="252"/>
    </location>
</feature>
<evidence type="ECO:0000259" key="8">
    <source>
        <dbReference type="PROSITE" id="PS51078"/>
    </source>
</evidence>
<dbReference type="GO" id="GO:0006071">
    <property type="term" value="P:glycerol metabolic process"/>
    <property type="evidence" value="ECO:0007669"/>
    <property type="project" value="UniProtKB-KW"/>
</dbReference>
<keyword evidence="4" id="KW-0804">Transcription</keyword>
<comment type="function">
    <text evidence="5">May be an activator protein for the gylABX operon.</text>
</comment>
<dbReference type="eggNOG" id="COG1414">
    <property type="taxonomic scope" value="Bacteria"/>
</dbReference>
<name>N0E1C0_9MICO</name>
<dbReference type="InterPro" id="IPR005471">
    <property type="entry name" value="Tscrpt_reg_IclR_N"/>
</dbReference>
<sequence length="254" mass="26811">MSAPAPAASAALDILELLASRGEPVPATSIARSLGLPRSSVYHLLSVLTARGYVTHLPDERRYGLGIAAYELGSAFQRQEGLARLARLPLDRLVSATGHNAHLAILHGRDVLYVLEQRAPGGPHLVSDVGVRLPATLTATGLALLAALPAEQVRALFPGAGAFVQRDGRGVASGVALRSQLQQVRARGYAVEHGLVTDGLSSIAVPIRDHTDHPLAAVAVTWADRAEDPVVDDAVVDAVQRAATELTRRVRGRR</sequence>
<dbReference type="InterPro" id="IPR036388">
    <property type="entry name" value="WH-like_DNA-bd_sf"/>
</dbReference>
<comment type="caution">
    <text evidence="9">The sequence shown here is derived from an EMBL/GenBank/DDBJ whole genome shotgun (WGS) entry which is preliminary data.</text>
</comment>
<protein>
    <recommendedName>
        <fullName evidence="6">Glycerol operon regulatory protein</fullName>
    </recommendedName>
</protein>
<dbReference type="PROSITE" id="PS51077">
    <property type="entry name" value="HTH_ICLR"/>
    <property type="match status" value="1"/>
</dbReference>
<keyword evidence="1" id="KW-0319">Glycerol metabolism</keyword>
<dbReference type="STRING" id="1193181.BN10_230029"/>
<dbReference type="Gene3D" id="3.30.450.40">
    <property type="match status" value="1"/>
</dbReference>
<dbReference type="FunFam" id="1.10.10.10:FF:000056">
    <property type="entry name" value="IclR family transcriptional regulator"/>
    <property type="match status" value="1"/>
</dbReference>
<evidence type="ECO:0000313" key="10">
    <source>
        <dbReference type="Proteomes" id="UP000013167"/>
    </source>
</evidence>
<evidence type="ECO:0000259" key="7">
    <source>
        <dbReference type="PROSITE" id="PS51077"/>
    </source>
</evidence>
<dbReference type="SMART" id="SM00346">
    <property type="entry name" value="HTH_ICLR"/>
    <property type="match status" value="1"/>
</dbReference>
<organism evidence="9 10">
    <name type="scientific">Phycicoccus elongatus Lp2</name>
    <dbReference type="NCBI Taxonomy" id="1193181"/>
    <lineage>
        <taxon>Bacteria</taxon>
        <taxon>Bacillati</taxon>
        <taxon>Actinomycetota</taxon>
        <taxon>Actinomycetes</taxon>
        <taxon>Micrococcales</taxon>
        <taxon>Intrasporangiaceae</taxon>
        <taxon>Phycicoccus</taxon>
    </lineage>
</organism>
<evidence type="ECO:0000256" key="2">
    <source>
        <dbReference type="ARBA" id="ARBA00023015"/>
    </source>
</evidence>
<dbReference type="InterPro" id="IPR011991">
    <property type="entry name" value="ArsR-like_HTH"/>
</dbReference>
<dbReference type="InterPro" id="IPR014757">
    <property type="entry name" value="Tscrpt_reg_IclR_C"/>
</dbReference>
<dbReference type="SUPFAM" id="SSF46785">
    <property type="entry name" value="Winged helix' DNA-binding domain"/>
    <property type="match status" value="1"/>
</dbReference>